<dbReference type="GO" id="GO:0047804">
    <property type="term" value="F:cysteine-S-conjugate beta-lyase activity"/>
    <property type="evidence" value="ECO:0007669"/>
    <property type="project" value="UniProtKB-EC"/>
</dbReference>
<keyword evidence="4" id="KW-0456">Lyase</keyword>
<evidence type="ECO:0000256" key="1">
    <source>
        <dbReference type="ARBA" id="ARBA00001933"/>
    </source>
</evidence>
<dbReference type="InterPro" id="IPR015422">
    <property type="entry name" value="PyrdxlP-dep_Trfase_small"/>
</dbReference>
<evidence type="ECO:0000256" key="5">
    <source>
        <dbReference type="ARBA" id="ARBA00037974"/>
    </source>
</evidence>
<dbReference type="GO" id="GO:0008483">
    <property type="term" value="F:transaminase activity"/>
    <property type="evidence" value="ECO:0007669"/>
    <property type="project" value="UniProtKB-KW"/>
</dbReference>
<dbReference type="Gene3D" id="3.40.640.10">
    <property type="entry name" value="Type I PLP-dependent aspartate aminotransferase-like (Major domain)"/>
    <property type="match status" value="1"/>
</dbReference>
<dbReference type="Gene3D" id="3.90.1150.10">
    <property type="entry name" value="Aspartate Aminotransferase, domain 1"/>
    <property type="match status" value="1"/>
</dbReference>
<evidence type="ECO:0000313" key="7">
    <source>
        <dbReference type="EMBL" id="MSS02144.1"/>
    </source>
</evidence>
<dbReference type="Proteomes" id="UP000470082">
    <property type="component" value="Unassembled WGS sequence"/>
</dbReference>
<proteinExistence type="inferred from homology"/>
<dbReference type="RefSeq" id="WP_154461087.1">
    <property type="nucleotide sequence ID" value="NZ_JAQYTQ010000103.1"/>
</dbReference>
<keyword evidence="3" id="KW-0663">Pyridoxal phosphate</keyword>
<dbReference type="GO" id="GO:0030170">
    <property type="term" value="F:pyridoxal phosphate binding"/>
    <property type="evidence" value="ECO:0007669"/>
    <property type="project" value="InterPro"/>
</dbReference>
<dbReference type="PANTHER" id="PTHR43525">
    <property type="entry name" value="PROTEIN MALY"/>
    <property type="match status" value="1"/>
</dbReference>
<organism evidence="7 8">
    <name type="scientific">Floccifex porci</name>
    <dbReference type="NCBI Taxonomy" id="2606629"/>
    <lineage>
        <taxon>Bacteria</taxon>
        <taxon>Bacillati</taxon>
        <taxon>Bacillota</taxon>
        <taxon>Erysipelotrichia</taxon>
        <taxon>Erysipelotrichales</taxon>
        <taxon>Erysipelotrichaceae</taxon>
        <taxon>Floccifex</taxon>
    </lineage>
</organism>
<dbReference type="InterPro" id="IPR051798">
    <property type="entry name" value="Class-II_PLP-Dep_Aminotrans"/>
</dbReference>
<dbReference type="EC" id="4.4.1.13" evidence="2"/>
<dbReference type="CDD" id="cd00609">
    <property type="entry name" value="AAT_like"/>
    <property type="match status" value="1"/>
</dbReference>
<gene>
    <name evidence="7" type="ORF">FYJ50_08600</name>
</gene>
<dbReference type="SUPFAM" id="SSF53383">
    <property type="entry name" value="PLP-dependent transferases"/>
    <property type="match status" value="1"/>
</dbReference>
<dbReference type="InterPro" id="IPR015424">
    <property type="entry name" value="PyrdxlP-dep_Trfase"/>
</dbReference>
<reference evidence="7 8" key="1">
    <citation type="submission" date="2019-08" db="EMBL/GenBank/DDBJ databases">
        <title>In-depth cultivation of the pig gut microbiome towards novel bacterial diversity and tailored functional studies.</title>
        <authorList>
            <person name="Wylensek D."/>
            <person name="Hitch T.C.A."/>
            <person name="Clavel T."/>
        </authorList>
    </citation>
    <scope>NUCLEOTIDE SEQUENCE [LARGE SCALE GENOMIC DNA]</scope>
    <source>
        <strain evidence="7 8">LKV-178-WT-2G</strain>
    </source>
</reference>
<feature type="domain" description="Aminotransferase class I/classII large" evidence="6">
    <location>
        <begin position="43"/>
        <end position="391"/>
    </location>
</feature>
<comment type="similarity">
    <text evidence="5">Belongs to the class-II pyridoxal-phosphate-dependent aminotransferase family. MalY/PatB cystathionine beta-lyase subfamily.</text>
</comment>
<name>A0A7X2N443_9FIRM</name>
<comment type="cofactor">
    <cofactor evidence="1">
        <name>pyridoxal 5'-phosphate</name>
        <dbReference type="ChEBI" id="CHEBI:597326"/>
    </cofactor>
</comment>
<protein>
    <recommendedName>
        <fullName evidence="2">cysteine-S-conjugate beta-lyase</fullName>
        <ecNumber evidence="2">4.4.1.13</ecNumber>
    </recommendedName>
</protein>
<dbReference type="InterPro" id="IPR004839">
    <property type="entry name" value="Aminotransferase_I/II_large"/>
</dbReference>
<keyword evidence="7" id="KW-0032">Aminotransferase</keyword>
<evidence type="ECO:0000256" key="4">
    <source>
        <dbReference type="ARBA" id="ARBA00023239"/>
    </source>
</evidence>
<dbReference type="Pfam" id="PF00155">
    <property type="entry name" value="Aminotran_1_2"/>
    <property type="match status" value="1"/>
</dbReference>
<dbReference type="AlphaFoldDB" id="A0A7X2N443"/>
<evidence type="ECO:0000256" key="2">
    <source>
        <dbReference type="ARBA" id="ARBA00012224"/>
    </source>
</evidence>
<dbReference type="InterPro" id="IPR015421">
    <property type="entry name" value="PyrdxlP-dep_Trfase_major"/>
</dbReference>
<evidence type="ECO:0000256" key="3">
    <source>
        <dbReference type="ARBA" id="ARBA00022898"/>
    </source>
</evidence>
<dbReference type="EMBL" id="VUMM01000021">
    <property type="protein sequence ID" value="MSS02144.1"/>
    <property type="molecule type" value="Genomic_DNA"/>
</dbReference>
<keyword evidence="8" id="KW-1185">Reference proteome</keyword>
<keyword evidence="7" id="KW-0808">Transferase</keyword>
<evidence type="ECO:0000259" key="6">
    <source>
        <dbReference type="Pfam" id="PF00155"/>
    </source>
</evidence>
<sequence length="396" mass="45633">MKYDFHTKLNRKGHDALALDSYPTYGTEVKEGFSEIPMWVADMNYPVLPEIQKAIQSRLDQPHFGYFNPDKDYYKSIINWQKTRNHVDCQMKNIHYENGVLGCLSSAIQAFTSPGEAILIHSPTYIGFTHVLNDLGRKIIHSPLYLDEKNIWRMDYENMDELCKKYHIHFAIFCSPHNPAGRVWVKEEIEKAMKVYQNNDCIVFSDEIWSDILLNGNKHIPTQSINEDARNRTIAAYAPSKTFSLAGLVGSYHIIYNSTLIDKILKSSKSTHYNSPNILSVYALKGAYSKEGEIWCDELCETLSHNINYAYDFILKHFKGVNVSKPQGTYMMYLDCTEYLSDKNVSFLSLLQKGIEAGVLWQDGRPFGKENTIRLNLALPEDTVKEAMERLKQYVF</sequence>
<evidence type="ECO:0000313" key="8">
    <source>
        <dbReference type="Proteomes" id="UP000470082"/>
    </source>
</evidence>
<dbReference type="PANTHER" id="PTHR43525:SF1">
    <property type="entry name" value="PROTEIN MALY"/>
    <property type="match status" value="1"/>
</dbReference>
<accession>A0A7X2N443</accession>
<comment type="caution">
    <text evidence="7">The sequence shown here is derived from an EMBL/GenBank/DDBJ whole genome shotgun (WGS) entry which is preliminary data.</text>
</comment>